<dbReference type="Proteomes" id="UP001152049">
    <property type="component" value="Unassembled WGS sequence"/>
</dbReference>
<gene>
    <name evidence="1" type="ORF">NW762_012268</name>
</gene>
<protein>
    <submittedName>
        <fullName evidence="1">Uncharacterized protein</fullName>
    </submittedName>
</protein>
<accession>A0A9W8RRY0</accession>
<proteinExistence type="predicted"/>
<keyword evidence="2" id="KW-1185">Reference proteome</keyword>
<sequence>MTAPRPLVPTDFKALSRTRTPQWKSFARPRQSILTTLERPLLYHSARITAIILPGGSFPGARKGIEHLTKMTEDCLGKRVNLIQYVKYYMDLCEQHKNNEVDLPRGEKDILAACAVAREASNNYESVALRLPIVPGWHSCREQLCQLSSLLAGLYDKFFKVADNMIKLCDDAKLSLIRVRDLMSVLIGQPKRLS</sequence>
<reference evidence="1" key="1">
    <citation type="submission" date="2022-09" db="EMBL/GenBank/DDBJ databases">
        <title>Fusarium specimens isolated from Avocado Roots.</title>
        <authorList>
            <person name="Stajich J."/>
            <person name="Roper C."/>
            <person name="Heimlech-Rivalta G."/>
        </authorList>
    </citation>
    <scope>NUCLEOTIDE SEQUENCE</scope>
    <source>
        <strain evidence="1">CF00136</strain>
    </source>
</reference>
<evidence type="ECO:0000313" key="1">
    <source>
        <dbReference type="EMBL" id="KAJ4249415.1"/>
    </source>
</evidence>
<organism evidence="1 2">
    <name type="scientific">Fusarium torreyae</name>
    <dbReference type="NCBI Taxonomy" id="1237075"/>
    <lineage>
        <taxon>Eukaryota</taxon>
        <taxon>Fungi</taxon>
        <taxon>Dikarya</taxon>
        <taxon>Ascomycota</taxon>
        <taxon>Pezizomycotina</taxon>
        <taxon>Sordariomycetes</taxon>
        <taxon>Hypocreomycetidae</taxon>
        <taxon>Hypocreales</taxon>
        <taxon>Nectriaceae</taxon>
        <taxon>Fusarium</taxon>
    </lineage>
</organism>
<name>A0A9W8RRY0_9HYPO</name>
<comment type="caution">
    <text evidence="1">The sequence shown here is derived from an EMBL/GenBank/DDBJ whole genome shotgun (WGS) entry which is preliminary data.</text>
</comment>
<dbReference type="AlphaFoldDB" id="A0A9W8RRY0"/>
<evidence type="ECO:0000313" key="2">
    <source>
        <dbReference type="Proteomes" id="UP001152049"/>
    </source>
</evidence>
<dbReference type="EMBL" id="JAOQAZ010000033">
    <property type="protein sequence ID" value="KAJ4249415.1"/>
    <property type="molecule type" value="Genomic_DNA"/>
</dbReference>